<dbReference type="Proteomes" id="UP000028501">
    <property type="component" value="Chromosome"/>
</dbReference>
<keyword evidence="4 6" id="KW-1133">Transmembrane helix</keyword>
<evidence type="ECO:0000256" key="4">
    <source>
        <dbReference type="ARBA" id="ARBA00022989"/>
    </source>
</evidence>
<dbReference type="GeneID" id="24794491"/>
<dbReference type="InterPro" id="IPR037294">
    <property type="entry name" value="ABC_BtuC-like"/>
</dbReference>
<dbReference type="Gene3D" id="1.10.3470.10">
    <property type="entry name" value="ABC transporter involved in vitamin B12 uptake, BtuC"/>
    <property type="match status" value="1"/>
</dbReference>
<dbReference type="PANTHER" id="PTHR43370:SF2">
    <property type="entry name" value="ABC TRANSPORTER PERMEASE PROTEIN"/>
    <property type="match status" value="1"/>
</dbReference>
<evidence type="ECO:0000256" key="6">
    <source>
        <dbReference type="SAM" id="Phobius"/>
    </source>
</evidence>
<dbReference type="CDD" id="cd06580">
    <property type="entry name" value="TM_PBP1_transp_TpRbsC_like"/>
    <property type="match status" value="1"/>
</dbReference>
<dbReference type="Pfam" id="PF02653">
    <property type="entry name" value="BPD_transp_2"/>
    <property type="match status" value="1"/>
</dbReference>
<dbReference type="KEGG" id="afg:AFULGI_00009780"/>
<dbReference type="GO" id="GO:0005886">
    <property type="term" value="C:plasma membrane"/>
    <property type="evidence" value="ECO:0007669"/>
    <property type="project" value="UniProtKB-SubCell"/>
</dbReference>
<keyword evidence="3 6" id="KW-0812">Transmembrane</keyword>
<proteinExistence type="predicted"/>
<gene>
    <name evidence="7" type="ORF">AFULGI_00009780</name>
</gene>
<name>A0A075WF77_ARCFL</name>
<evidence type="ECO:0000256" key="1">
    <source>
        <dbReference type="ARBA" id="ARBA00004651"/>
    </source>
</evidence>
<feature type="transmembrane region" description="Helical" evidence="6">
    <location>
        <begin position="144"/>
        <end position="161"/>
    </location>
</feature>
<keyword evidence="2" id="KW-1003">Cell membrane</keyword>
<evidence type="ECO:0000313" key="7">
    <source>
        <dbReference type="EMBL" id="AIG97764.1"/>
    </source>
</evidence>
<feature type="transmembrane region" description="Helical" evidence="6">
    <location>
        <begin position="63"/>
        <end position="83"/>
    </location>
</feature>
<reference evidence="7 8" key="1">
    <citation type="submission" date="2013-07" db="EMBL/GenBank/DDBJ databases">
        <title>Genome of Archaeoglobus fulgidus.</title>
        <authorList>
            <person name="Fiebig A."/>
            <person name="Birkeland N.-K."/>
        </authorList>
    </citation>
    <scope>NUCLEOTIDE SEQUENCE [LARGE SCALE GENOMIC DNA]</scope>
    <source>
        <strain evidence="7 8">DSM 8774</strain>
    </source>
</reference>
<evidence type="ECO:0000256" key="2">
    <source>
        <dbReference type="ARBA" id="ARBA00022475"/>
    </source>
</evidence>
<feature type="transmembrane region" description="Helical" evidence="6">
    <location>
        <begin position="95"/>
        <end position="114"/>
    </location>
</feature>
<evidence type="ECO:0000313" key="8">
    <source>
        <dbReference type="Proteomes" id="UP000028501"/>
    </source>
</evidence>
<dbReference type="PANTHER" id="PTHR43370">
    <property type="entry name" value="SUGAR ABC TRANSPORTER INTEGRAL MEMBRANE PROTEIN-RELATED"/>
    <property type="match status" value="1"/>
</dbReference>
<dbReference type="AlphaFoldDB" id="A0A075WF77"/>
<feature type="transmembrane region" description="Helical" evidence="6">
    <location>
        <begin position="6"/>
        <end position="24"/>
    </location>
</feature>
<evidence type="ECO:0000256" key="5">
    <source>
        <dbReference type="ARBA" id="ARBA00023136"/>
    </source>
</evidence>
<accession>A0A075WF77</accession>
<protein>
    <submittedName>
        <fullName evidence="7">Putative ABC-type transport system, permease component</fullName>
    </submittedName>
</protein>
<evidence type="ECO:0000256" key="3">
    <source>
        <dbReference type="ARBA" id="ARBA00022692"/>
    </source>
</evidence>
<feature type="transmembrane region" description="Helical" evidence="6">
    <location>
        <begin position="270"/>
        <end position="288"/>
    </location>
</feature>
<dbReference type="GO" id="GO:0022857">
    <property type="term" value="F:transmembrane transporter activity"/>
    <property type="evidence" value="ECO:0007669"/>
    <property type="project" value="InterPro"/>
</dbReference>
<dbReference type="HOGENOM" id="CLU_040769_1_1_2"/>
<dbReference type="EMBL" id="CP006577">
    <property type="protein sequence ID" value="AIG97764.1"/>
    <property type="molecule type" value="Genomic_DNA"/>
</dbReference>
<keyword evidence="5 6" id="KW-0472">Membrane</keyword>
<feature type="transmembrane region" description="Helical" evidence="6">
    <location>
        <begin position="36"/>
        <end position="57"/>
    </location>
</feature>
<organism evidence="7 8">
    <name type="scientific">Archaeoglobus fulgidus DSM 8774</name>
    <dbReference type="NCBI Taxonomy" id="1344584"/>
    <lineage>
        <taxon>Archaea</taxon>
        <taxon>Methanobacteriati</taxon>
        <taxon>Methanobacteriota</taxon>
        <taxon>Archaeoglobi</taxon>
        <taxon>Archaeoglobales</taxon>
        <taxon>Archaeoglobaceae</taxon>
        <taxon>Archaeoglobus</taxon>
    </lineage>
</organism>
<sequence length="310" mass="33146">MVDPSFLASLLASSIRAGTPLLYATLGEILTERSGILNLGLEGIMITGAFTGFAVSLASGSPWLGVLCGGLAGMALAFVHAFFSITLRANQSITGLMLVLLGLGITGFLGRNYIGEVAFYIDPVKIPVLSDIPYIGEILFSHDPLAYLAIILAAIMWFILFRTRYGLEIIAAGEKPEAADSMGVNVDRVRYLSTLLGGFLVGIGGAYLSLAYAKLWTEGMTAGRGWICLALVIFSGWMPQRAVFGAYLFGGLDVLSFKLQATGIEVSYHLMKMVPYVVTIVVLLFSVVRKRAAFGAPAALGIPYVRGRKE</sequence>
<dbReference type="InterPro" id="IPR001851">
    <property type="entry name" value="ABC_transp_permease"/>
</dbReference>
<comment type="subcellular location">
    <subcellularLocation>
        <location evidence="1">Cell membrane</location>
        <topology evidence="1">Multi-pass membrane protein</topology>
    </subcellularLocation>
</comment>
<dbReference type="RefSeq" id="WP_048095379.1">
    <property type="nucleotide sequence ID" value="NZ_CP006577.1"/>
</dbReference>
<dbReference type="SUPFAM" id="SSF81345">
    <property type="entry name" value="ABC transporter involved in vitamin B12 uptake, BtuC"/>
    <property type="match status" value="1"/>
</dbReference>
<feature type="transmembrane region" description="Helical" evidence="6">
    <location>
        <begin position="191"/>
        <end position="213"/>
    </location>
</feature>